<keyword evidence="2 6" id="KW-0812">Transmembrane</keyword>
<dbReference type="Proteomes" id="UP000829685">
    <property type="component" value="Unassembled WGS sequence"/>
</dbReference>
<comment type="subcellular location">
    <subcellularLocation>
        <location evidence="1">Membrane</location>
        <topology evidence="1">Multi-pass membrane protein</topology>
    </subcellularLocation>
</comment>
<evidence type="ECO:0000256" key="1">
    <source>
        <dbReference type="ARBA" id="ARBA00004141"/>
    </source>
</evidence>
<organism evidence="8 9">
    <name type="scientific">Neoarthrinium moseri</name>
    <dbReference type="NCBI Taxonomy" id="1658444"/>
    <lineage>
        <taxon>Eukaryota</taxon>
        <taxon>Fungi</taxon>
        <taxon>Dikarya</taxon>
        <taxon>Ascomycota</taxon>
        <taxon>Pezizomycotina</taxon>
        <taxon>Sordariomycetes</taxon>
        <taxon>Xylariomycetidae</taxon>
        <taxon>Amphisphaeriales</taxon>
        <taxon>Apiosporaceae</taxon>
        <taxon>Neoarthrinium</taxon>
    </lineage>
</organism>
<sequence length="301" mass="33913">MLSTWLTRCLLRCTAPRPPVPILPSSESPTAISTPEAEKSQEAQDILKPPQLQKPQAPDLGLLPAELILLVSELLPAADAVCLALTCKHMCYISDVQNLARRLDFDATETLLGHLERDMTGVSYCAIEQKLARFDTRMSTWLPVHFHLHTLYKPRQLPAVGFASGHYFLPWCAARVATNYQILGPRHGLPASFLAYTYEPPPQEHGIYRKEAWAASLWIASEVSNNPSNLRSTTFWHQINTHRLNVISNYLLHGVLKLRRDGHWVRYIRIWLIFLLSGVWHVAIDFSSGNCTEVISVGSES</sequence>
<proteinExistence type="predicted"/>
<name>A0A9P9WPM7_9PEZI</name>
<dbReference type="OrthoDB" id="3766406at2759"/>
<dbReference type="InterPro" id="IPR036047">
    <property type="entry name" value="F-box-like_dom_sf"/>
</dbReference>
<reference evidence="8" key="1">
    <citation type="submission" date="2021-03" db="EMBL/GenBank/DDBJ databases">
        <title>Revisited historic fungal species revealed as producer of novel bioactive compounds through whole genome sequencing and comparative genomics.</title>
        <authorList>
            <person name="Vignolle G.A."/>
            <person name="Hochenegger N."/>
            <person name="Mach R.L."/>
            <person name="Mach-Aigner A.R."/>
            <person name="Javad Rahimi M."/>
            <person name="Salim K.A."/>
            <person name="Chan C.M."/>
            <person name="Lim L.B.L."/>
            <person name="Cai F."/>
            <person name="Druzhinina I.S."/>
            <person name="U'Ren J.M."/>
            <person name="Derntl C."/>
        </authorList>
    </citation>
    <scope>NUCLEOTIDE SEQUENCE</scope>
    <source>
        <strain evidence="8">TUCIM 5799</strain>
    </source>
</reference>
<evidence type="ECO:0000313" key="8">
    <source>
        <dbReference type="EMBL" id="KAI1873635.1"/>
    </source>
</evidence>
<keyword evidence="9" id="KW-1185">Reference proteome</keyword>
<evidence type="ECO:0000256" key="2">
    <source>
        <dbReference type="ARBA" id="ARBA00022692"/>
    </source>
</evidence>
<feature type="region of interest" description="Disordered" evidence="5">
    <location>
        <begin position="21"/>
        <end position="44"/>
    </location>
</feature>
<keyword evidence="4 6" id="KW-0472">Membrane</keyword>
<feature type="domain" description="Wax synthase" evidence="7">
    <location>
        <begin position="234"/>
        <end position="290"/>
    </location>
</feature>
<accession>A0A9P9WPM7</accession>
<evidence type="ECO:0000256" key="4">
    <source>
        <dbReference type="ARBA" id="ARBA00023136"/>
    </source>
</evidence>
<evidence type="ECO:0000256" key="6">
    <source>
        <dbReference type="SAM" id="Phobius"/>
    </source>
</evidence>
<dbReference type="EMBL" id="JAFIMR010000010">
    <property type="protein sequence ID" value="KAI1873635.1"/>
    <property type="molecule type" value="Genomic_DNA"/>
</dbReference>
<feature type="transmembrane region" description="Helical" evidence="6">
    <location>
        <begin position="267"/>
        <end position="284"/>
    </location>
</feature>
<dbReference type="SUPFAM" id="SSF81383">
    <property type="entry name" value="F-box domain"/>
    <property type="match status" value="1"/>
</dbReference>
<evidence type="ECO:0000313" key="9">
    <source>
        <dbReference type="Proteomes" id="UP000829685"/>
    </source>
</evidence>
<keyword evidence="3 6" id="KW-1133">Transmembrane helix</keyword>
<comment type="caution">
    <text evidence="8">The sequence shown here is derived from an EMBL/GenBank/DDBJ whole genome shotgun (WGS) entry which is preliminary data.</text>
</comment>
<protein>
    <recommendedName>
        <fullName evidence="7">Wax synthase domain-containing protein</fullName>
    </recommendedName>
</protein>
<dbReference type="AlphaFoldDB" id="A0A9P9WPM7"/>
<dbReference type="InterPro" id="IPR032805">
    <property type="entry name" value="Wax_synthase_dom"/>
</dbReference>
<evidence type="ECO:0000256" key="3">
    <source>
        <dbReference type="ARBA" id="ARBA00022989"/>
    </source>
</evidence>
<evidence type="ECO:0000259" key="7">
    <source>
        <dbReference type="Pfam" id="PF13813"/>
    </source>
</evidence>
<gene>
    <name evidence="8" type="ORF">JX265_005257</name>
</gene>
<dbReference type="Pfam" id="PF13813">
    <property type="entry name" value="MBOAT_2"/>
    <property type="match status" value="1"/>
</dbReference>
<evidence type="ECO:0000256" key="5">
    <source>
        <dbReference type="SAM" id="MobiDB-lite"/>
    </source>
</evidence>
<dbReference type="GO" id="GO:0016020">
    <property type="term" value="C:membrane"/>
    <property type="evidence" value="ECO:0007669"/>
    <property type="project" value="UniProtKB-SubCell"/>
</dbReference>